<evidence type="ECO:0000256" key="9">
    <source>
        <dbReference type="ARBA" id="ARBA00030854"/>
    </source>
</evidence>
<comment type="pathway">
    <text evidence="1">Cofactor biosynthesis; 7,8-dihydroneopterin triphosphate biosynthesis; 7,8-dihydroneopterin triphosphate from GTP: step 1/1.</text>
</comment>
<evidence type="ECO:0000256" key="10">
    <source>
        <dbReference type="SAM" id="MobiDB-lite"/>
    </source>
</evidence>
<feature type="domain" description="GTP cyclohydrolase I" evidence="11">
    <location>
        <begin position="183"/>
        <end position="248"/>
    </location>
</feature>
<evidence type="ECO:0000256" key="5">
    <source>
        <dbReference type="ARBA" id="ARBA00022741"/>
    </source>
</evidence>
<dbReference type="Gene3D" id="1.10.286.10">
    <property type="match status" value="1"/>
</dbReference>
<comment type="similarity">
    <text evidence="2">Belongs to the GTP cyclohydrolase I family.</text>
</comment>
<dbReference type="GO" id="GO:0003934">
    <property type="term" value="F:GTP cyclohydrolase I activity"/>
    <property type="evidence" value="ECO:0007669"/>
    <property type="project" value="UniProtKB-EC"/>
</dbReference>
<evidence type="ECO:0000256" key="7">
    <source>
        <dbReference type="ARBA" id="ARBA00022909"/>
    </source>
</evidence>
<gene>
    <name evidence="12" type="ORF">Aory04_001222200</name>
</gene>
<accession>A0AAN4YTX7</accession>
<reference evidence="12" key="1">
    <citation type="submission" date="2023-04" db="EMBL/GenBank/DDBJ databases">
        <title>Aspergillus oryzae NBRC 4228.</title>
        <authorList>
            <person name="Ichikawa N."/>
            <person name="Sato H."/>
            <person name="Tonouchi N."/>
        </authorList>
    </citation>
    <scope>NUCLEOTIDE SEQUENCE</scope>
    <source>
        <strain evidence="12">NBRC 4228</strain>
    </source>
</reference>
<evidence type="ECO:0000313" key="12">
    <source>
        <dbReference type="EMBL" id="GMG37341.1"/>
    </source>
</evidence>
<dbReference type="GO" id="GO:0008270">
    <property type="term" value="F:zinc ion binding"/>
    <property type="evidence" value="ECO:0007669"/>
    <property type="project" value="TreeGrafter"/>
</dbReference>
<dbReference type="GO" id="GO:0005737">
    <property type="term" value="C:cytoplasm"/>
    <property type="evidence" value="ECO:0007669"/>
    <property type="project" value="TreeGrafter"/>
</dbReference>
<proteinExistence type="inferred from homology"/>
<dbReference type="InterPro" id="IPR043134">
    <property type="entry name" value="GTP-CH-I_N"/>
</dbReference>
<keyword evidence="8" id="KW-0342">GTP-binding</keyword>
<evidence type="ECO:0000256" key="4">
    <source>
        <dbReference type="ARBA" id="ARBA00017272"/>
    </source>
</evidence>
<keyword evidence="7" id="KW-0289">Folate biosynthesis</keyword>
<feature type="domain" description="GTP cyclohydrolase I" evidence="11">
    <location>
        <begin position="104"/>
        <end position="182"/>
    </location>
</feature>
<feature type="compositionally biased region" description="Polar residues" evidence="10">
    <location>
        <begin position="72"/>
        <end position="81"/>
    </location>
</feature>
<dbReference type="SUPFAM" id="SSF55620">
    <property type="entry name" value="Tetrahydrobiopterin biosynthesis enzymes-like"/>
    <property type="match status" value="1"/>
</dbReference>
<dbReference type="Pfam" id="PF01227">
    <property type="entry name" value="GTP_cyclohydroI"/>
    <property type="match status" value="2"/>
</dbReference>
<feature type="compositionally biased region" description="Low complexity" evidence="10">
    <location>
        <begin position="1"/>
        <end position="32"/>
    </location>
</feature>
<dbReference type="AlphaFoldDB" id="A0AAN4YTX7"/>
<dbReference type="EMBL" id="BSYA01000235">
    <property type="protein sequence ID" value="GMG37341.1"/>
    <property type="molecule type" value="Genomic_DNA"/>
</dbReference>
<evidence type="ECO:0000256" key="6">
    <source>
        <dbReference type="ARBA" id="ARBA00022801"/>
    </source>
</evidence>
<dbReference type="GO" id="GO:0046654">
    <property type="term" value="P:tetrahydrofolate biosynthetic process"/>
    <property type="evidence" value="ECO:0007669"/>
    <property type="project" value="InterPro"/>
</dbReference>
<protein>
    <recommendedName>
        <fullName evidence="4">GTP cyclohydrolase 1</fullName>
        <ecNumber evidence="3">3.5.4.16</ecNumber>
    </recommendedName>
    <alternativeName>
        <fullName evidence="9">GTP cyclohydrolase I</fullName>
    </alternativeName>
</protein>
<dbReference type="PROSITE" id="PS00859">
    <property type="entry name" value="GTP_CYCLOHYDROL_1_1"/>
    <property type="match status" value="1"/>
</dbReference>
<dbReference type="InterPro" id="IPR043133">
    <property type="entry name" value="GTP-CH-I_C/QueF"/>
</dbReference>
<dbReference type="GO" id="GO:0005525">
    <property type="term" value="F:GTP binding"/>
    <property type="evidence" value="ECO:0007669"/>
    <property type="project" value="UniProtKB-KW"/>
</dbReference>
<dbReference type="FunFam" id="1.10.286.10:FF:000003">
    <property type="entry name" value="GTP cyclohydrolase 1"/>
    <property type="match status" value="1"/>
</dbReference>
<comment type="caution">
    <text evidence="12">The sequence shown here is derived from an EMBL/GenBank/DDBJ whole genome shotgun (WGS) entry which is preliminary data.</text>
</comment>
<organism evidence="12 13">
    <name type="scientific">Aspergillus oryzae</name>
    <name type="common">Yellow koji mold</name>
    <dbReference type="NCBI Taxonomy" id="5062"/>
    <lineage>
        <taxon>Eukaryota</taxon>
        <taxon>Fungi</taxon>
        <taxon>Dikarya</taxon>
        <taxon>Ascomycota</taxon>
        <taxon>Pezizomycotina</taxon>
        <taxon>Eurotiomycetes</taxon>
        <taxon>Eurotiomycetidae</taxon>
        <taxon>Eurotiales</taxon>
        <taxon>Aspergillaceae</taxon>
        <taxon>Aspergillus</taxon>
        <taxon>Aspergillus subgen. Circumdati</taxon>
    </lineage>
</organism>
<evidence type="ECO:0000256" key="1">
    <source>
        <dbReference type="ARBA" id="ARBA00005080"/>
    </source>
</evidence>
<keyword evidence="5" id="KW-0547">Nucleotide-binding</keyword>
<dbReference type="EC" id="3.5.4.16" evidence="3"/>
<keyword evidence="6" id="KW-0378">Hydrolase</keyword>
<name>A0AAN4YTX7_ASPOZ</name>
<dbReference type="InterPro" id="IPR020602">
    <property type="entry name" value="GTP_CycHdrlase_I_dom"/>
</dbReference>
<dbReference type="GO" id="GO:0006729">
    <property type="term" value="P:tetrahydrobiopterin biosynthetic process"/>
    <property type="evidence" value="ECO:0007669"/>
    <property type="project" value="TreeGrafter"/>
</dbReference>
<feature type="region of interest" description="Disordered" evidence="10">
    <location>
        <begin position="68"/>
        <end position="98"/>
    </location>
</feature>
<sequence length="251" mass="27733">MSSGSPQGPKPKSAVPPRLLNGSSSLNSNMNSRGARERESLNSSIRSSFAPRIPAEFNLPETVAHSVDESTHVTNESNTDSGAVKARLESSPEETEERVQKLAGAVRTILECIGEDPEREGLRETPERYAKAMLYFTKGYEENVRDLVNGAVFHEDHDELVIVKDIEVFSLCEHHMVPFMGKERLTKQVALAISEVLKPLGVGVVMESSHLCMVMRGVQKTSSTTTTSCMLGCMRSSAKTREEFLTLLHRR</sequence>
<dbReference type="Gene3D" id="3.30.1130.10">
    <property type="match status" value="2"/>
</dbReference>
<evidence type="ECO:0000256" key="8">
    <source>
        <dbReference type="ARBA" id="ARBA00023134"/>
    </source>
</evidence>
<dbReference type="PANTHER" id="PTHR11109:SF7">
    <property type="entry name" value="GTP CYCLOHYDROLASE 1"/>
    <property type="match status" value="1"/>
</dbReference>
<evidence type="ECO:0000313" key="13">
    <source>
        <dbReference type="Proteomes" id="UP001165205"/>
    </source>
</evidence>
<evidence type="ECO:0000256" key="3">
    <source>
        <dbReference type="ARBA" id="ARBA00012715"/>
    </source>
</evidence>
<dbReference type="Proteomes" id="UP001165205">
    <property type="component" value="Unassembled WGS sequence"/>
</dbReference>
<dbReference type="InterPro" id="IPR001474">
    <property type="entry name" value="GTP_CycHdrlase_I"/>
</dbReference>
<feature type="region of interest" description="Disordered" evidence="10">
    <location>
        <begin position="1"/>
        <end position="47"/>
    </location>
</feature>
<evidence type="ECO:0000259" key="11">
    <source>
        <dbReference type="Pfam" id="PF01227"/>
    </source>
</evidence>
<dbReference type="GO" id="GO:0046656">
    <property type="term" value="P:folic acid biosynthetic process"/>
    <property type="evidence" value="ECO:0007669"/>
    <property type="project" value="UniProtKB-KW"/>
</dbReference>
<dbReference type="InterPro" id="IPR018234">
    <property type="entry name" value="GTP_CycHdrlase_I_CS"/>
</dbReference>
<evidence type="ECO:0000256" key="2">
    <source>
        <dbReference type="ARBA" id="ARBA00008085"/>
    </source>
</evidence>
<dbReference type="PANTHER" id="PTHR11109">
    <property type="entry name" value="GTP CYCLOHYDROLASE I"/>
    <property type="match status" value="1"/>
</dbReference>